<name>A0A2K4ZP53_9FIRM</name>
<feature type="transmembrane region" description="Helical" evidence="1">
    <location>
        <begin position="529"/>
        <end position="551"/>
    </location>
</feature>
<dbReference type="EMBL" id="OFSM01000043">
    <property type="protein sequence ID" value="SOY32235.1"/>
    <property type="molecule type" value="Genomic_DNA"/>
</dbReference>
<feature type="transmembrane region" description="Helical" evidence="1">
    <location>
        <begin position="122"/>
        <end position="150"/>
    </location>
</feature>
<proteinExistence type="predicted"/>
<accession>A0A2K4ZP53</accession>
<keyword evidence="1" id="KW-0812">Transmembrane</keyword>
<feature type="transmembrane region" description="Helical" evidence="1">
    <location>
        <begin position="170"/>
        <end position="188"/>
    </location>
</feature>
<dbReference type="RefSeq" id="WP_103242202.1">
    <property type="nucleotide sequence ID" value="NZ_JANJZD010000049.1"/>
</dbReference>
<feature type="transmembrane region" description="Helical" evidence="1">
    <location>
        <begin position="60"/>
        <end position="78"/>
    </location>
</feature>
<feature type="transmembrane region" description="Helical" evidence="1">
    <location>
        <begin position="558"/>
        <end position="581"/>
    </location>
</feature>
<evidence type="ECO:0000313" key="2">
    <source>
        <dbReference type="EMBL" id="SOY32235.1"/>
    </source>
</evidence>
<dbReference type="OrthoDB" id="2143989at2"/>
<organism evidence="2 3">
    <name type="scientific">Acetatifactor muris</name>
    <dbReference type="NCBI Taxonomy" id="879566"/>
    <lineage>
        <taxon>Bacteria</taxon>
        <taxon>Bacillati</taxon>
        <taxon>Bacillota</taxon>
        <taxon>Clostridia</taxon>
        <taxon>Lachnospirales</taxon>
        <taxon>Lachnospiraceae</taxon>
        <taxon>Acetatifactor</taxon>
    </lineage>
</organism>
<keyword evidence="3" id="KW-1185">Reference proteome</keyword>
<feature type="transmembrane region" description="Helical" evidence="1">
    <location>
        <begin position="323"/>
        <end position="351"/>
    </location>
</feature>
<dbReference type="AlphaFoldDB" id="A0A2K4ZP53"/>
<evidence type="ECO:0000256" key="1">
    <source>
        <dbReference type="SAM" id="Phobius"/>
    </source>
</evidence>
<dbReference type="InterPro" id="IPR046062">
    <property type="entry name" value="DUF6020"/>
</dbReference>
<reference evidence="2 3" key="1">
    <citation type="submission" date="2018-01" db="EMBL/GenBank/DDBJ databases">
        <authorList>
            <person name="Gaut B.S."/>
            <person name="Morton B.R."/>
            <person name="Clegg M.T."/>
            <person name="Duvall M.R."/>
        </authorList>
    </citation>
    <scope>NUCLEOTIDE SEQUENCE [LARGE SCALE GENOMIC DNA]</scope>
    <source>
        <strain evidence="2">GP69</strain>
    </source>
</reference>
<evidence type="ECO:0000313" key="3">
    <source>
        <dbReference type="Proteomes" id="UP000236311"/>
    </source>
</evidence>
<dbReference type="Proteomes" id="UP000236311">
    <property type="component" value="Unassembled WGS sequence"/>
</dbReference>
<feature type="transmembrane region" description="Helical" evidence="1">
    <location>
        <begin position="363"/>
        <end position="382"/>
    </location>
</feature>
<gene>
    <name evidence="2" type="ORF">AMURIS_04993</name>
</gene>
<keyword evidence="1" id="KW-1133">Transmembrane helix</keyword>
<keyword evidence="1" id="KW-0472">Membrane</keyword>
<feature type="transmembrane region" description="Helical" evidence="1">
    <location>
        <begin position="269"/>
        <end position="288"/>
    </location>
</feature>
<evidence type="ECO:0008006" key="4">
    <source>
        <dbReference type="Google" id="ProtNLM"/>
    </source>
</evidence>
<protein>
    <recommendedName>
        <fullName evidence="4">Glycosyltransferase RgtA/B/C/D-like domain-containing protein</fullName>
    </recommendedName>
</protein>
<feature type="transmembrane region" description="Helical" evidence="1">
    <location>
        <begin position="238"/>
        <end position="257"/>
    </location>
</feature>
<feature type="transmembrane region" description="Helical" evidence="1">
    <location>
        <begin position="587"/>
        <end position="604"/>
    </location>
</feature>
<sequence length="627" mass="71051">MTENKSEITKEKKISQRESFVCFLLSCIAVFTLHCKFEIFGGGFPDSALLNGLNKLYNTFYATEFADIFTLTAVYLMLRFVVAREEYRDTATMIFSLILSVTLVVSISFHKFNSADFLFANVYQLLISLFCIVGFWIILYGIIRCVCFLFEKAAGRKRSGCSRPFLEKHFFLIGFAVIFLGWLPWIVMNYPGSGCPDSVLQLREFFGDAEWGAGHPPLSTVIMGSLFSFGRFAVDANFGYFLYCLMQTCAGAAIFTLSMKKLKDIGVPAVWCLIGIAFFAFTPFWGTYAQWVEKDLLYAEAAVLQTVCMMDILVRRQCSTKNAVLLAISTLFAVFLRNNGIYAVLPALILLAVWLKAAARRRIAVVTLSVVLFYEGAMKLLYPALDIQGLSVIEALSIPFQQTARYVCEHSDEVTEEERAVIEEVFGYEFMFHYDPVISDPIKIHCKTVELGEYYKIWFKMFFKHPETYVAAFINKGYGYLAPVSQNIEAWIQTDCYPYMEQLGVYHVFDEKVPNILGQIWNLSQVLPLVRYLCTPGLYTWIVVVLAMILMKYRKRSALILFVPSLMNILVCLASPLAGAIRYELPAVASVPMLIGWAYYSIVCDGSDRIILQKISEDKPEALTNQG</sequence>
<dbReference type="Pfam" id="PF19484">
    <property type="entry name" value="DUF6020"/>
    <property type="match status" value="1"/>
</dbReference>
<feature type="transmembrane region" description="Helical" evidence="1">
    <location>
        <begin position="90"/>
        <end position="110"/>
    </location>
</feature>
<feature type="transmembrane region" description="Helical" evidence="1">
    <location>
        <begin position="20"/>
        <end position="40"/>
    </location>
</feature>